<protein>
    <submittedName>
        <fullName evidence="2">Uncharacterized protein</fullName>
    </submittedName>
</protein>
<dbReference type="Proteomes" id="UP000752171">
    <property type="component" value="Unassembled WGS sequence"/>
</dbReference>
<feature type="region of interest" description="Disordered" evidence="1">
    <location>
        <begin position="1"/>
        <end position="31"/>
    </location>
</feature>
<sequence length="192" mass="21284">ESRRCSQTGPASHRSAACLGATESRRCSQTGPEELPLHPFRCNEPPLHPFRCQEPPLHPFRCHEPPLHPRRCREPPLHPFRCREQPLHPSRCREQPLHPSRCHEQPLHPSRCHEPPLRLSRLGGGLPSPRAPFWRPEVFKPAPVGGLISPDADQLGQVGLCIPAWGGPTAPLPPYATVPPPKLPASMVEGDS</sequence>
<name>A0A8T2M064_ASTMX</name>
<evidence type="ECO:0000313" key="3">
    <source>
        <dbReference type="Proteomes" id="UP000752171"/>
    </source>
</evidence>
<feature type="non-terminal residue" evidence="2">
    <location>
        <position position="1"/>
    </location>
</feature>
<proteinExistence type="predicted"/>
<dbReference type="EMBL" id="JAICCE010000007">
    <property type="protein sequence ID" value="KAG9274996.1"/>
    <property type="molecule type" value="Genomic_DNA"/>
</dbReference>
<evidence type="ECO:0000313" key="2">
    <source>
        <dbReference type="EMBL" id="KAG9274996.1"/>
    </source>
</evidence>
<gene>
    <name evidence="2" type="ORF">AMEX_G9465</name>
</gene>
<feature type="compositionally biased region" description="Polar residues" evidence="1">
    <location>
        <begin position="1"/>
        <end position="10"/>
    </location>
</feature>
<accession>A0A8T2M064</accession>
<evidence type="ECO:0000256" key="1">
    <source>
        <dbReference type="SAM" id="MobiDB-lite"/>
    </source>
</evidence>
<comment type="caution">
    <text evidence="2">The sequence shown here is derived from an EMBL/GenBank/DDBJ whole genome shotgun (WGS) entry which is preliminary data.</text>
</comment>
<dbReference type="AlphaFoldDB" id="A0A8T2M064"/>
<organism evidence="2 3">
    <name type="scientific">Astyanax mexicanus</name>
    <name type="common">Blind cave fish</name>
    <name type="synonym">Astyanax fasciatus mexicanus</name>
    <dbReference type="NCBI Taxonomy" id="7994"/>
    <lineage>
        <taxon>Eukaryota</taxon>
        <taxon>Metazoa</taxon>
        <taxon>Chordata</taxon>
        <taxon>Craniata</taxon>
        <taxon>Vertebrata</taxon>
        <taxon>Euteleostomi</taxon>
        <taxon>Actinopterygii</taxon>
        <taxon>Neopterygii</taxon>
        <taxon>Teleostei</taxon>
        <taxon>Ostariophysi</taxon>
        <taxon>Characiformes</taxon>
        <taxon>Characoidei</taxon>
        <taxon>Acestrorhamphidae</taxon>
        <taxon>Acestrorhamphinae</taxon>
        <taxon>Astyanax</taxon>
    </lineage>
</organism>
<reference evidence="2 3" key="1">
    <citation type="submission" date="2021-07" db="EMBL/GenBank/DDBJ databases">
        <authorList>
            <person name="Imarazene B."/>
            <person name="Zahm M."/>
            <person name="Klopp C."/>
            <person name="Cabau C."/>
            <person name="Beille S."/>
            <person name="Jouanno E."/>
            <person name="Castinel A."/>
            <person name="Lluch J."/>
            <person name="Gil L."/>
            <person name="Kuchtly C."/>
            <person name="Lopez Roques C."/>
            <person name="Donnadieu C."/>
            <person name="Parrinello H."/>
            <person name="Journot L."/>
            <person name="Du K."/>
            <person name="Schartl M."/>
            <person name="Retaux S."/>
            <person name="Guiguen Y."/>
        </authorList>
    </citation>
    <scope>NUCLEOTIDE SEQUENCE [LARGE SCALE GENOMIC DNA]</scope>
    <source>
        <strain evidence="2">Pach_M1</strain>
        <tissue evidence="2">Testis</tissue>
    </source>
</reference>